<feature type="region of interest" description="Disordered" evidence="10">
    <location>
        <begin position="458"/>
        <end position="478"/>
    </location>
</feature>
<keyword evidence="9" id="KW-0539">Nucleus</keyword>
<feature type="compositionally biased region" description="Acidic residues" evidence="10">
    <location>
        <begin position="29"/>
        <end position="43"/>
    </location>
</feature>
<dbReference type="GO" id="GO:0005654">
    <property type="term" value="C:nucleoplasm"/>
    <property type="evidence" value="ECO:0007669"/>
    <property type="project" value="TreeGrafter"/>
</dbReference>
<dbReference type="InterPro" id="IPR045787">
    <property type="entry name" value="MIER1/3_C"/>
</dbReference>
<evidence type="ECO:0000256" key="4">
    <source>
        <dbReference type="ARBA" id="ARBA00022771"/>
    </source>
</evidence>
<dbReference type="Gene3D" id="1.10.10.60">
    <property type="entry name" value="Homeodomain-like"/>
    <property type="match status" value="1"/>
</dbReference>
<keyword evidence="15" id="KW-1185">Reference proteome</keyword>
<dbReference type="OrthoDB" id="5916873at2759"/>
<dbReference type="PANTHER" id="PTHR10865:SF28">
    <property type="entry name" value="ELM2 DOMAIN-CONTAINING PROTEIN"/>
    <property type="match status" value="1"/>
</dbReference>
<reference evidence="13" key="2">
    <citation type="submission" date="2020-01" db="EMBL/GenBank/DDBJ databases">
        <authorList>
            <person name="Korhonen P.K.K."/>
            <person name="Guangxu M.G."/>
            <person name="Wang T.W."/>
            <person name="Stroehlein A.J.S."/>
            <person name="Young N.D."/>
            <person name="Ang C.-S.A."/>
            <person name="Fernando D.W.F."/>
            <person name="Lu H.L."/>
            <person name="Taylor S.T."/>
            <person name="Ehtesham M.E.M."/>
            <person name="Najaraj S.H.N."/>
            <person name="Harsha G.H.G."/>
            <person name="Madugundu A.M."/>
            <person name="Renuse S.R."/>
            <person name="Holt D.H."/>
            <person name="Pandey A.P."/>
            <person name="Papenfuss A.P."/>
            <person name="Gasser R.B.G."/>
            <person name="Fischer K.F."/>
        </authorList>
    </citation>
    <scope>NUCLEOTIDE SEQUENCE</scope>
    <source>
        <strain evidence="13">SSS_KF_BRIS2020</strain>
    </source>
</reference>
<dbReference type="GO" id="GO:0000122">
    <property type="term" value="P:negative regulation of transcription by RNA polymerase II"/>
    <property type="evidence" value="ECO:0007669"/>
    <property type="project" value="TreeGrafter"/>
</dbReference>
<feature type="region of interest" description="Disordered" evidence="10">
    <location>
        <begin position="342"/>
        <end position="415"/>
    </location>
</feature>
<evidence type="ECO:0000256" key="5">
    <source>
        <dbReference type="ARBA" id="ARBA00022833"/>
    </source>
</evidence>
<dbReference type="FunFam" id="1.10.10.60:FF:000012">
    <property type="entry name" value="Metastasis-associated 1 family, member 3"/>
    <property type="match status" value="1"/>
</dbReference>
<keyword evidence="7" id="KW-0238">DNA-binding</keyword>
<feature type="compositionally biased region" description="Low complexity" evidence="10">
    <location>
        <begin position="355"/>
        <end position="366"/>
    </location>
</feature>
<protein>
    <submittedName>
        <fullName evidence="13">Mesoderm induction early response protein 1</fullName>
    </submittedName>
</protein>
<feature type="region of interest" description="Disordered" evidence="10">
    <location>
        <begin position="75"/>
        <end position="126"/>
    </location>
</feature>
<keyword evidence="2" id="KW-0678">Repressor</keyword>
<reference evidence="15" key="1">
    <citation type="journal article" date="2020" name="PLoS Negl. Trop. Dis.">
        <title>High-quality nuclear genome for Sarcoptes scabiei-A critical resource for a neglected parasite.</title>
        <authorList>
            <person name="Korhonen P.K."/>
            <person name="Gasser R.B."/>
            <person name="Ma G."/>
            <person name="Wang T."/>
            <person name="Stroehlein A.J."/>
            <person name="Young N.D."/>
            <person name="Ang C.S."/>
            <person name="Fernando D.D."/>
            <person name="Lu H.C."/>
            <person name="Taylor S."/>
            <person name="Reynolds S.L."/>
            <person name="Mofiz E."/>
            <person name="Najaraj S.H."/>
            <person name="Gowda H."/>
            <person name="Madugundu A."/>
            <person name="Renuse S."/>
            <person name="Holt D."/>
            <person name="Pandey A."/>
            <person name="Papenfuss A.T."/>
            <person name="Fischer K."/>
        </authorList>
    </citation>
    <scope>NUCLEOTIDE SEQUENCE [LARGE SCALE GENOMIC DNA]</scope>
</reference>
<dbReference type="EnsemblMetazoa" id="SSS_8526s_mrna">
    <property type="protein sequence ID" value="KAF7494633.1"/>
    <property type="gene ID" value="SSS_8526"/>
</dbReference>
<feature type="compositionally biased region" description="Polar residues" evidence="10">
    <location>
        <begin position="375"/>
        <end position="415"/>
    </location>
</feature>
<feature type="region of interest" description="Disordered" evidence="10">
    <location>
        <begin position="1"/>
        <end position="60"/>
    </location>
</feature>
<dbReference type="AlphaFoldDB" id="A0A834RJ25"/>
<evidence type="ECO:0000256" key="8">
    <source>
        <dbReference type="ARBA" id="ARBA00023163"/>
    </source>
</evidence>
<evidence type="ECO:0000256" key="9">
    <source>
        <dbReference type="ARBA" id="ARBA00023242"/>
    </source>
</evidence>
<feature type="compositionally biased region" description="Low complexity" evidence="10">
    <location>
        <begin position="497"/>
        <end position="511"/>
    </location>
</feature>
<keyword evidence="5" id="KW-0862">Zinc</keyword>
<feature type="region of interest" description="Disordered" evidence="10">
    <location>
        <begin position="497"/>
        <end position="523"/>
    </location>
</feature>
<dbReference type="PROSITE" id="PS51293">
    <property type="entry name" value="SANT"/>
    <property type="match status" value="1"/>
</dbReference>
<dbReference type="GO" id="GO:0003714">
    <property type="term" value="F:transcription corepressor activity"/>
    <property type="evidence" value="ECO:0007669"/>
    <property type="project" value="TreeGrafter"/>
</dbReference>
<keyword evidence="4" id="KW-0863">Zinc-finger</keyword>
<evidence type="ECO:0000256" key="3">
    <source>
        <dbReference type="ARBA" id="ARBA00022723"/>
    </source>
</evidence>
<dbReference type="InterPro" id="IPR040138">
    <property type="entry name" value="MIER/MTA"/>
</dbReference>
<feature type="compositionally biased region" description="Basic and acidic residues" evidence="10">
    <location>
        <begin position="46"/>
        <end position="57"/>
    </location>
</feature>
<feature type="compositionally biased region" description="Polar residues" evidence="10">
    <location>
        <begin position="342"/>
        <end position="354"/>
    </location>
</feature>
<keyword evidence="8" id="KW-0804">Transcription</keyword>
<evidence type="ECO:0000259" key="11">
    <source>
        <dbReference type="PROSITE" id="PS51156"/>
    </source>
</evidence>
<dbReference type="InterPro" id="IPR017884">
    <property type="entry name" value="SANT_dom"/>
</dbReference>
<dbReference type="EMBL" id="WVUK01000052">
    <property type="protein sequence ID" value="KAF7494633.1"/>
    <property type="molecule type" value="Genomic_DNA"/>
</dbReference>
<dbReference type="CDD" id="cd11661">
    <property type="entry name" value="SANT_MTA3_like"/>
    <property type="match status" value="1"/>
</dbReference>
<keyword evidence="6" id="KW-0805">Transcription regulation</keyword>
<organism evidence="13">
    <name type="scientific">Sarcoptes scabiei</name>
    <name type="common">Itch mite</name>
    <name type="synonym">Acarus scabiei</name>
    <dbReference type="NCBI Taxonomy" id="52283"/>
    <lineage>
        <taxon>Eukaryota</taxon>
        <taxon>Metazoa</taxon>
        <taxon>Ecdysozoa</taxon>
        <taxon>Arthropoda</taxon>
        <taxon>Chelicerata</taxon>
        <taxon>Arachnida</taxon>
        <taxon>Acari</taxon>
        <taxon>Acariformes</taxon>
        <taxon>Sarcoptiformes</taxon>
        <taxon>Astigmata</taxon>
        <taxon>Psoroptidia</taxon>
        <taxon>Sarcoptoidea</taxon>
        <taxon>Sarcoptidae</taxon>
        <taxon>Sarcoptinae</taxon>
        <taxon>Sarcoptes</taxon>
    </lineage>
</organism>
<dbReference type="InterPro" id="IPR000949">
    <property type="entry name" value="ELM2_dom"/>
</dbReference>
<dbReference type="OMA" id="TEVEFIM"/>
<dbReference type="GO" id="GO:0042826">
    <property type="term" value="F:histone deacetylase binding"/>
    <property type="evidence" value="ECO:0007669"/>
    <property type="project" value="TreeGrafter"/>
</dbReference>
<dbReference type="Proteomes" id="UP000070412">
    <property type="component" value="Unassembled WGS sequence"/>
</dbReference>
<dbReference type="PANTHER" id="PTHR10865">
    <property type="entry name" value="METASTASIS-ASSOCIATED PROTEIN AND MESODERM INDUCTION EARLY RESPONSE PROTEIN"/>
    <property type="match status" value="1"/>
</dbReference>
<evidence type="ECO:0000256" key="1">
    <source>
        <dbReference type="ARBA" id="ARBA00004123"/>
    </source>
</evidence>
<evidence type="ECO:0000313" key="14">
    <source>
        <dbReference type="EnsemblMetazoa" id="KAF7494633.1"/>
    </source>
</evidence>
<evidence type="ECO:0000256" key="10">
    <source>
        <dbReference type="SAM" id="MobiDB-lite"/>
    </source>
</evidence>
<dbReference type="Pfam" id="PF19426">
    <property type="entry name" value="MIER1_3_C"/>
    <property type="match status" value="1"/>
</dbReference>
<evidence type="ECO:0000259" key="12">
    <source>
        <dbReference type="PROSITE" id="PS51293"/>
    </source>
</evidence>
<dbReference type="SMART" id="SM00717">
    <property type="entry name" value="SANT"/>
    <property type="match status" value="1"/>
</dbReference>
<dbReference type="InterPro" id="IPR009057">
    <property type="entry name" value="Homeodomain-like_sf"/>
</dbReference>
<evidence type="ECO:0000256" key="6">
    <source>
        <dbReference type="ARBA" id="ARBA00023015"/>
    </source>
</evidence>
<dbReference type="Pfam" id="PF01448">
    <property type="entry name" value="ELM2"/>
    <property type="match status" value="1"/>
</dbReference>
<comment type="subcellular location">
    <subcellularLocation>
        <location evidence="1">Nucleus</location>
    </subcellularLocation>
</comment>
<feature type="domain" description="SANT" evidence="12">
    <location>
        <begin position="241"/>
        <end position="292"/>
    </location>
</feature>
<dbReference type="PROSITE" id="PS51156">
    <property type="entry name" value="ELM2"/>
    <property type="match status" value="1"/>
</dbReference>
<gene>
    <name evidence="13" type="ORF">SSS_8526</name>
</gene>
<evidence type="ECO:0000313" key="13">
    <source>
        <dbReference type="EMBL" id="KAF7494633.1"/>
    </source>
</evidence>
<name>A0A834RJ25_SARSC</name>
<reference evidence="14" key="3">
    <citation type="submission" date="2022-06" db="UniProtKB">
        <authorList>
            <consortium name="EnsemblMetazoa"/>
        </authorList>
    </citation>
    <scope>IDENTIFICATION</scope>
</reference>
<feature type="domain" description="ELM2" evidence="11">
    <location>
        <begin position="133"/>
        <end position="233"/>
    </location>
</feature>
<evidence type="ECO:0000313" key="15">
    <source>
        <dbReference type="Proteomes" id="UP000070412"/>
    </source>
</evidence>
<sequence length="523" mass="58773">MAEPNTNEYGVGSDSDQDFDPSAEMLVNDFDDEHTLDEEEALSDELANKNELDELTKEQNIPIEELLQMYGYNQDKSSSAENSADKTTDAADPSNSNVFNQPQTSSLNQSLNSDYSDEDSDEDFSVNEDEWRRTIQVGSDFQAVIPEGLKQYEDNFIDYGDKFLWKPSASINVNLIDEYLLEYAKSSLSDDENFADFILPSGSHIKDDEQALFTLLNCKYDSKNALYKHENGTETKAPISESMTPWTEEECRAFEAGLRTFGKDFYQIKFRIPTRSVGEVISFYYLWKKTERHDIFANKYRMEKKKYSLHPGTTDYMDRFIDDQENVSMNAQNSLMLPNNAAINTSNTLTNPQMHLSQNNSSSSSNYHHHISLNQSNNSMNTNRQSPSFHHSAQASSSRQTNHLSSETSFRNNNNNVTSMTLCRTINVSNEPQTILINNLDFVSNNDVKPIVVCTSSNSSGRTSHYGNSSTGSSNEMHPNTTTIVVGKNPVVIDSSLVSSSNSSSSGQSVSIYKLPHPSTLNR</sequence>
<proteinExistence type="predicted"/>
<dbReference type="GO" id="GO:0008270">
    <property type="term" value="F:zinc ion binding"/>
    <property type="evidence" value="ECO:0007669"/>
    <property type="project" value="UniProtKB-KW"/>
</dbReference>
<feature type="compositionally biased region" description="Acidic residues" evidence="10">
    <location>
        <begin position="115"/>
        <end position="126"/>
    </location>
</feature>
<keyword evidence="3" id="KW-0479">Metal-binding</keyword>
<accession>A0A834RJ25</accession>
<dbReference type="SMART" id="SM01189">
    <property type="entry name" value="ELM2"/>
    <property type="match status" value="1"/>
</dbReference>
<dbReference type="SUPFAM" id="SSF46689">
    <property type="entry name" value="Homeodomain-like"/>
    <property type="match status" value="1"/>
</dbReference>
<evidence type="ECO:0000256" key="7">
    <source>
        <dbReference type="ARBA" id="ARBA00023125"/>
    </source>
</evidence>
<feature type="compositionally biased region" description="Polar residues" evidence="10">
    <location>
        <begin position="93"/>
        <end position="112"/>
    </location>
</feature>
<dbReference type="InterPro" id="IPR001005">
    <property type="entry name" value="SANT/Myb"/>
</dbReference>
<evidence type="ECO:0000256" key="2">
    <source>
        <dbReference type="ARBA" id="ARBA00022491"/>
    </source>
</evidence>
<dbReference type="GO" id="GO:0003677">
    <property type="term" value="F:DNA binding"/>
    <property type="evidence" value="ECO:0007669"/>
    <property type="project" value="UniProtKB-KW"/>
</dbReference>